<dbReference type="InterPro" id="IPR012944">
    <property type="entry name" value="SusD_RagB_dom"/>
</dbReference>
<dbReference type="RefSeq" id="WP_187467188.1">
    <property type="nucleotide sequence ID" value="NZ_JACSIT010000118.1"/>
</dbReference>
<dbReference type="GO" id="GO:0009279">
    <property type="term" value="C:cell outer membrane"/>
    <property type="evidence" value="ECO:0007669"/>
    <property type="project" value="UniProtKB-SubCell"/>
</dbReference>
<protein>
    <submittedName>
        <fullName evidence="9">RagB/SusD family nutrient uptake outer membrane protein</fullName>
    </submittedName>
</protein>
<comment type="caution">
    <text evidence="9">The sequence shown here is derived from an EMBL/GenBank/DDBJ whole genome shotgun (WGS) entry which is preliminary data.</text>
</comment>
<dbReference type="Proteomes" id="UP000650081">
    <property type="component" value="Unassembled WGS sequence"/>
</dbReference>
<evidence type="ECO:0000259" key="8">
    <source>
        <dbReference type="Pfam" id="PF14322"/>
    </source>
</evidence>
<proteinExistence type="inferred from homology"/>
<name>A0A923T819_9BACT</name>
<comment type="subcellular location">
    <subcellularLocation>
        <location evidence="1">Cell outer membrane</location>
    </subcellularLocation>
</comment>
<dbReference type="Pfam" id="PF07980">
    <property type="entry name" value="SusD_RagB"/>
    <property type="match status" value="1"/>
</dbReference>
<comment type="similarity">
    <text evidence="2">Belongs to the SusD family.</text>
</comment>
<reference evidence="9" key="1">
    <citation type="submission" date="2020-08" db="EMBL/GenBank/DDBJ databases">
        <title>Lewinella bacteria from marine environments.</title>
        <authorList>
            <person name="Zhong Y."/>
        </authorList>
    </citation>
    <scope>NUCLEOTIDE SEQUENCE</scope>
    <source>
        <strain evidence="9">KCTC 42187</strain>
    </source>
</reference>
<evidence type="ECO:0000256" key="3">
    <source>
        <dbReference type="ARBA" id="ARBA00022729"/>
    </source>
</evidence>
<evidence type="ECO:0000256" key="1">
    <source>
        <dbReference type="ARBA" id="ARBA00004442"/>
    </source>
</evidence>
<keyword evidence="3 6" id="KW-0732">Signal</keyword>
<evidence type="ECO:0000313" key="9">
    <source>
        <dbReference type="EMBL" id="MBC6995140.1"/>
    </source>
</evidence>
<evidence type="ECO:0000259" key="7">
    <source>
        <dbReference type="Pfam" id="PF07980"/>
    </source>
</evidence>
<keyword evidence="10" id="KW-1185">Reference proteome</keyword>
<dbReference type="SUPFAM" id="SSF48452">
    <property type="entry name" value="TPR-like"/>
    <property type="match status" value="1"/>
</dbReference>
<organism evidence="9 10">
    <name type="scientific">Neolewinella lacunae</name>
    <dbReference type="NCBI Taxonomy" id="1517758"/>
    <lineage>
        <taxon>Bacteria</taxon>
        <taxon>Pseudomonadati</taxon>
        <taxon>Bacteroidota</taxon>
        <taxon>Saprospiria</taxon>
        <taxon>Saprospirales</taxon>
        <taxon>Lewinellaceae</taxon>
        <taxon>Neolewinella</taxon>
    </lineage>
</organism>
<dbReference type="Gene3D" id="1.25.40.390">
    <property type="match status" value="1"/>
</dbReference>
<evidence type="ECO:0000313" key="10">
    <source>
        <dbReference type="Proteomes" id="UP000650081"/>
    </source>
</evidence>
<dbReference type="EMBL" id="JACSIT010000118">
    <property type="protein sequence ID" value="MBC6995140.1"/>
    <property type="molecule type" value="Genomic_DNA"/>
</dbReference>
<feature type="domain" description="RagB/SusD" evidence="7">
    <location>
        <begin position="441"/>
        <end position="564"/>
    </location>
</feature>
<keyword evidence="4" id="KW-0472">Membrane</keyword>
<evidence type="ECO:0000256" key="5">
    <source>
        <dbReference type="ARBA" id="ARBA00023237"/>
    </source>
</evidence>
<feature type="domain" description="SusD-like N-terminal" evidence="8">
    <location>
        <begin position="43"/>
        <end position="206"/>
    </location>
</feature>
<evidence type="ECO:0000256" key="6">
    <source>
        <dbReference type="SAM" id="SignalP"/>
    </source>
</evidence>
<dbReference type="PROSITE" id="PS51257">
    <property type="entry name" value="PROKAR_LIPOPROTEIN"/>
    <property type="match status" value="1"/>
</dbReference>
<feature type="chain" id="PRO_5038036342" evidence="6">
    <location>
        <begin position="21"/>
        <end position="565"/>
    </location>
</feature>
<gene>
    <name evidence="9" type="ORF">H9S92_13250</name>
</gene>
<keyword evidence="5" id="KW-0998">Cell outer membrane</keyword>
<evidence type="ECO:0000256" key="4">
    <source>
        <dbReference type="ARBA" id="ARBA00023136"/>
    </source>
</evidence>
<dbReference type="InterPro" id="IPR011990">
    <property type="entry name" value="TPR-like_helical_dom_sf"/>
</dbReference>
<feature type="signal peptide" evidence="6">
    <location>
        <begin position="1"/>
        <end position="20"/>
    </location>
</feature>
<evidence type="ECO:0000256" key="2">
    <source>
        <dbReference type="ARBA" id="ARBA00006275"/>
    </source>
</evidence>
<accession>A0A923T819</accession>
<dbReference type="InterPro" id="IPR033985">
    <property type="entry name" value="SusD-like_N"/>
</dbReference>
<dbReference type="Pfam" id="PF14322">
    <property type="entry name" value="SusD-like_3"/>
    <property type="match status" value="1"/>
</dbReference>
<dbReference type="AlphaFoldDB" id="A0A923T819"/>
<sequence length="565" mass="63256">MRIQSFALLLLCLFAGQFFTSCDEEAFLEERPLDFFSPENSFENFAQFEGSLYDLYARVRTTHYGGSDISYAHHYGTDMMKDARLSTVTGRFGDYSSALTPQAGVVSFHWERWYKIVSSVNIIIGQLDGSSLTSDEARRIEAEARFFRGLAYRYLVYLYGDVPLYVDAIESPRTDFTRAPKAEVLAQVVADFSFAADNLPGITEVPDGRVHALVARHYLAETYISTGQNDLAIAEATRVIDDPATGLMTERFGSRVSAFPDADVYFDLFRRGNQNRSSGNTEALWVAQMEVDVPGGQLVSNADFGTSGNLFERIHAPAVFTLNDPNGASGMLSWVGDLNGGGRGVSFLQPTDYFENQIWADDFDNDIRNSRFNYVRDVIYNNPASDFFGQSAVEFPGSVILGQDWRFYPWLSKVTTPENHPEGLYQEGRAGDFLLNANAGATYTDQYYVRLAETYLLRAEAHLAAGNAQAAADDINVVRARAQASPVSPGAVTIDYILDERARELSLEEQRRITLHRLGKLVERVRLYNDHNRDEIQDFQGLWPIPLREIEANTTGNLPQNPGYN</sequence>